<evidence type="ECO:0000259" key="6">
    <source>
        <dbReference type="PROSITE" id="PS50219"/>
    </source>
</evidence>
<keyword evidence="8" id="KW-1185">Reference proteome</keyword>
<dbReference type="PROSITE" id="PS50219">
    <property type="entry name" value="CNH"/>
    <property type="match status" value="1"/>
</dbReference>
<dbReference type="PANTHER" id="PTHR12894:SF27">
    <property type="entry name" value="TRANSFORMING GROWTH FACTOR-BETA RECEPTOR-ASSOCIATED PROTEIN 1"/>
    <property type="match status" value="1"/>
</dbReference>
<proteinExistence type="predicted"/>
<sequence>MMDPQNSMSGRTESSDDAPYLLRSLAKDVPLSADGEKNDTRITCVEFWNDNLYIGTSAAEILHLVRIPPDPQDVSAESTFILASRLRPPVLREAEDGIQRILLLPAVGKAAILSNHTLSFYSLPELSPAFPRLKPFTCAWVGGTDQDISEDVMDEPGGVVIMMGLRNKIRMVRIGEEPIVVRDIEFGGCLTTSRRGDVACVADANSYALLDVVHQQKIPLFPISSFSTEDPQSIGETSQLSTPPSAHSRSVSALGRSETTQDRGHGRSSSLGVFSGDTRRHSSTRYGFDIPDSLSRMTSPTPRTNTTPPESTTERSASPRPQQETNKSLPPPPPESRPSSQLIKGFGLLRPQIASPTSTEFLLAQGNGPFDPGVGMFVNLDGEVVRGTIEFTSYPDNMVVDGKGIDLTASAALDEVFEEGYVLSVVRAGTEDSFKRQLEIQRWDVDSGEGHATKLNYDLESLVGEAPSAEATTDGTDLGIQRLLSAVDISLPEISSVLAKKRLSLKPSTPAPPSSPIVSEQSAKGKTRTAEDIFEESEETRERDELEIVRRLCNVPAKMACWSGDRIWWTVRNPRFLQLNARLEQASSSAESRRGFLRPDRVAVQLLLNDIRGLDPRTELDFFALSFIRQKAALLLFADLILRVSSDENNQQQGVRATEKALIESELDPRIILAFIPVIRDEIREGDSGLWAHNGLKDVFEKFLHQEAQVDISSQMSGSLSHLVLQLAKTYMLYWRKKRNFGSVEDRDDLFGSVDAALLHILLILDQGSSPGPATPGSVRQELNIVVDDKEFESFDRAVLLLEQYKRLYVLSRLYQSRKMSSKVLATWKRIISGEHDAGGEFLDGEQQLRRYLTKLKDSKLVREYAIWLANRNPKLGVQVFADDHSTVKFRTTDALKILHEHAPAAVKEYLEYLVFGKKQTQYSNELIGYYLDVVVKELELSEESKQILMQTYETYRALHPPKPTYRQFIMDNAIDAEWWQSRLRLLQLLGGTQDPASSYDTAAVLERLTAYEEHLVPEMIILCGRQGRHEEAIRLLTHGLGDFDTAVSYCLLGGHSLFRTLGDVVPGRPKPSREDQSRLFEYLLHEFFQIRDLSDRIERTGELLERFGPWFDVSTVLNMIPDSWAIDVFSGFLVSALRRLVRERCEAAVTKALSGAQNLKLTAELADRQDELGPKVEYDAHNARIDNSVA</sequence>
<evidence type="ECO:0000256" key="3">
    <source>
        <dbReference type="ARBA" id="ARBA00022490"/>
    </source>
</evidence>
<dbReference type="GeneID" id="54417676"/>
<evidence type="ECO:0000313" key="9">
    <source>
        <dbReference type="RefSeq" id="XP_033533372.1"/>
    </source>
</evidence>
<protein>
    <recommendedName>
        <fullName evidence="6">CNH domain-containing protein</fullName>
    </recommendedName>
</protein>
<dbReference type="GO" id="GO:0015031">
    <property type="term" value="P:protein transport"/>
    <property type="evidence" value="ECO:0007669"/>
    <property type="project" value="UniProtKB-KW"/>
</dbReference>
<feature type="compositionally biased region" description="Polar residues" evidence="5">
    <location>
        <begin position="228"/>
        <end position="251"/>
    </location>
</feature>
<dbReference type="GO" id="GO:0005737">
    <property type="term" value="C:cytoplasm"/>
    <property type="evidence" value="ECO:0007669"/>
    <property type="project" value="UniProtKB-SubCell"/>
</dbReference>
<dbReference type="InterPro" id="IPR001180">
    <property type="entry name" value="CNH_dom"/>
</dbReference>
<keyword evidence="3" id="KW-0963">Cytoplasm</keyword>
<feature type="compositionally biased region" description="Low complexity" evidence="5">
    <location>
        <begin position="295"/>
        <end position="319"/>
    </location>
</feature>
<comment type="subcellular location">
    <subcellularLocation>
        <location evidence="1">Cytoplasm</location>
    </subcellularLocation>
</comment>
<name>A0A6G1G1D6_9PEZI</name>
<reference evidence="9" key="2">
    <citation type="submission" date="2020-04" db="EMBL/GenBank/DDBJ databases">
        <authorList>
            <consortium name="NCBI Genome Project"/>
        </authorList>
    </citation>
    <scope>NUCLEOTIDE SEQUENCE</scope>
    <source>
        <strain evidence="9">CBS 781.70</strain>
    </source>
</reference>
<evidence type="ECO:0000256" key="4">
    <source>
        <dbReference type="ARBA" id="ARBA00022927"/>
    </source>
</evidence>
<gene>
    <name evidence="7 9" type="ORF">P152DRAFT_418417</name>
</gene>
<dbReference type="OrthoDB" id="5325112at2759"/>
<organism evidence="7">
    <name type="scientific">Eremomyces bilateralis CBS 781.70</name>
    <dbReference type="NCBI Taxonomy" id="1392243"/>
    <lineage>
        <taxon>Eukaryota</taxon>
        <taxon>Fungi</taxon>
        <taxon>Dikarya</taxon>
        <taxon>Ascomycota</taxon>
        <taxon>Pezizomycotina</taxon>
        <taxon>Dothideomycetes</taxon>
        <taxon>Dothideomycetes incertae sedis</taxon>
        <taxon>Eremomycetales</taxon>
        <taxon>Eremomycetaceae</taxon>
        <taxon>Eremomyces</taxon>
    </lineage>
</organism>
<dbReference type="AlphaFoldDB" id="A0A6G1G1D6"/>
<evidence type="ECO:0000313" key="8">
    <source>
        <dbReference type="Proteomes" id="UP000504638"/>
    </source>
</evidence>
<dbReference type="Proteomes" id="UP000504638">
    <property type="component" value="Unplaced"/>
</dbReference>
<feature type="domain" description="CNH" evidence="6">
    <location>
        <begin position="39"/>
        <end position="453"/>
    </location>
</feature>
<dbReference type="GO" id="GO:0016020">
    <property type="term" value="C:membrane"/>
    <property type="evidence" value="ECO:0007669"/>
    <property type="project" value="TreeGrafter"/>
</dbReference>
<keyword evidence="4" id="KW-0653">Protein transport</keyword>
<feature type="region of interest" description="Disordered" evidence="5">
    <location>
        <begin position="505"/>
        <end position="537"/>
    </location>
</feature>
<accession>A0A6G1G1D6</accession>
<evidence type="ECO:0000313" key="7">
    <source>
        <dbReference type="EMBL" id="KAF1811741.1"/>
    </source>
</evidence>
<dbReference type="EMBL" id="ML975160">
    <property type="protein sequence ID" value="KAF1811741.1"/>
    <property type="molecule type" value="Genomic_DNA"/>
</dbReference>
<dbReference type="GO" id="GO:0034058">
    <property type="term" value="P:endosomal vesicle fusion"/>
    <property type="evidence" value="ECO:0007669"/>
    <property type="project" value="TreeGrafter"/>
</dbReference>
<dbReference type="GO" id="GO:0006914">
    <property type="term" value="P:autophagy"/>
    <property type="evidence" value="ECO:0007669"/>
    <property type="project" value="TreeGrafter"/>
</dbReference>
<feature type="region of interest" description="Disordered" evidence="5">
    <location>
        <begin position="228"/>
        <end position="342"/>
    </location>
</feature>
<evidence type="ECO:0000256" key="5">
    <source>
        <dbReference type="SAM" id="MobiDB-lite"/>
    </source>
</evidence>
<evidence type="ECO:0000256" key="2">
    <source>
        <dbReference type="ARBA" id="ARBA00022448"/>
    </source>
</evidence>
<reference evidence="9" key="3">
    <citation type="submission" date="2025-04" db="UniProtKB">
        <authorList>
            <consortium name="RefSeq"/>
        </authorList>
    </citation>
    <scope>IDENTIFICATION</scope>
    <source>
        <strain evidence="9">CBS 781.70</strain>
    </source>
</reference>
<reference evidence="7 9" key="1">
    <citation type="submission" date="2020-01" db="EMBL/GenBank/DDBJ databases">
        <authorList>
            <consortium name="DOE Joint Genome Institute"/>
            <person name="Haridas S."/>
            <person name="Albert R."/>
            <person name="Binder M."/>
            <person name="Bloem J."/>
            <person name="Labutti K."/>
            <person name="Salamov A."/>
            <person name="Andreopoulos B."/>
            <person name="Baker S.E."/>
            <person name="Barry K."/>
            <person name="Bills G."/>
            <person name="Bluhm B.H."/>
            <person name="Cannon C."/>
            <person name="Castanera R."/>
            <person name="Culley D.E."/>
            <person name="Daum C."/>
            <person name="Ezra D."/>
            <person name="Gonzalez J.B."/>
            <person name="Henrissat B."/>
            <person name="Kuo A."/>
            <person name="Liang C."/>
            <person name="Lipzen A."/>
            <person name="Lutzoni F."/>
            <person name="Magnuson J."/>
            <person name="Mondo S."/>
            <person name="Nolan M."/>
            <person name="Ohm R."/>
            <person name="Pangilinan J."/>
            <person name="Park H.-J."/>
            <person name="Ramirez L."/>
            <person name="Alfaro M."/>
            <person name="Sun H."/>
            <person name="Tritt A."/>
            <person name="Yoshinaga Y."/>
            <person name="Zwiers L.-H."/>
            <person name="Turgeon B.G."/>
            <person name="Goodwin S.B."/>
            <person name="Spatafora J.W."/>
            <person name="Crous P.W."/>
            <person name="Grigoriev I.V."/>
        </authorList>
    </citation>
    <scope>NUCLEOTIDE SEQUENCE</scope>
    <source>
        <strain evidence="7 9">CBS 781.70</strain>
    </source>
</reference>
<dbReference type="RefSeq" id="XP_033533372.1">
    <property type="nucleotide sequence ID" value="XM_033677106.1"/>
</dbReference>
<dbReference type="InterPro" id="IPR032914">
    <property type="entry name" value="Vam6/VPS39/TRAP1"/>
</dbReference>
<keyword evidence="2" id="KW-0813">Transport</keyword>
<dbReference type="PANTHER" id="PTHR12894">
    <property type="entry name" value="CNH DOMAIN CONTAINING"/>
    <property type="match status" value="1"/>
</dbReference>
<evidence type="ECO:0000256" key="1">
    <source>
        <dbReference type="ARBA" id="ARBA00004496"/>
    </source>
</evidence>